<evidence type="ECO:0000256" key="2">
    <source>
        <dbReference type="ARBA" id="ARBA00022448"/>
    </source>
</evidence>
<dbReference type="PROSITE" id="PS50850">
    <property type="entry name" value="MFS"/>
    <property type="match status" value="1"/>
</dbReference>
<dbReference type="InterPro" id="IPR011701">
    <property type="entry name" value="MFS"/>
</dbReference>
<proteinExistence type="predicted"/>
<evidence type="ECO:0000256" key="5">
    <source>
        <dbReference type="ARBA" id="ARBA00023136"/>
    </source>
</evidence>
<evidence type="ECO:0000256" key="3">
    <source>
        <dbReference type="ARBA" id="ARBA00022692"/>
    </source>
</evidence>
<feature type="transmembrane region" description="Helical" evidence="6">
    <location>
        <begin position="218"/>
        <end position="243"/>
    </location>
</feature>
<feature type="transmembrane region" description="Helical" evidence="6">
    <location>
        <begin position="79"/>
        <end position="97"/>
    </location>
</feature>
<dbReference type="RefSeq" id="WP_137644146.1">
    <property type="nucleotide sequence ID" value="NZ_BAABRM010000003.1"/>
</dbReference>
<sequence>METTNTRVIHRSHVFTAAFLIIFCCAASSAFSVFAIPLQHATGGTGSQVALTLTLYQFFMACFGVASGHIMDKFGAKKLMYFGGLIFGLGWLLTAFVHNLFFLYVTVGLMAGAGNGIMYNPALLTALKWFPEKRGTISGLLLGAASLGPLVLAKVGAILCDQYGMNGFIPIGLAYLVICWAVGWMMDTPTEHDVDTPAATAADANDFTPTEMLKTGKFWLLLLLFSIACTAGIMLIGSLSMIAQVQLQMTPVVAADMVVINTLANFGGRLLTGKLTDKLGQTKTLAGILVLTIVGLAGLRFSTNLVGFIIFLILLGASFGGVLVVYPTLTGNTFGSTHSGINYGLMFFGYAIGALVGPQIAAIFTNQGAGVATYYPAYMVAIGVAVVGLVIDLILMSRGIGTNKKQKEESAK</sequence>
<evidence type="ECO:0000256" key="6">
    <source>
        <dbReference type="SAM" id="Phobius"/>
    </source>
</evidence>
<feature type="transmembrane region" description="Helical" evidence="6">
    <location>
        <begin position="284"/>
        <end position="302"/>
    </location>
</feature>
<dbReference type="InterPro" id="IPR020846">
    <property type="entry name" value="MFS_dom"/>
</dbReference>
<reference evidence="8 9" key="1">
    <citation type="submission" date="2024-09" db="EMBL/GenBank/DDBJ databases">
        <authorList>
            <person name="Sun Q."/>
            <person name="Mori K."/>
        </authorList>
    </citation>
    <scope>NUCLEOTIDE SEQUENCE [LARGE SCALE GENOMIC DNA]</scope>
    <source>
        <strain evidence="8 9">TBRC 4575</strain>
    </source>
</reference>
<accession>A0ABV6K648</accession>
<dbReference type="Pfam" id="PF07690">
    <property type="entry name" value="MFS_1"/>
    <property type="match status" value="1"/>
</dbReference>
<feature type="transmembrane region" description="Helical" evidence="6">
    <location>
        <begin position="12"/>
        <end position="36"/>
    </location>
</feature>
<comment type="caution">
    <text evidence="8">The sequence shown here is derived from an EMBL/GenBank/DDBJ whole genome shotgun (WGS) entry which is preliminary data.</text>
</comment>
<evidence type="ECO:0000313" key="9">
    <source>
        <dbReference type="Proteomes" id="UP001589855"/>
    </source>
</evidence>
<evidence type="ECO:0000256" key="1">
    <source>
        <dbReference type="ARBA" id="ARBA00004651"/>
    </source>
</evidence>
<dbReference type="CDD" id="cd17353">
    <property type="entry name" value="MFS_OFA_like"/>
    <property type="match status" value="1"/>
</dbReference>
<feature type="transmembrane region" description="Helical" evidence="6">
    <location>
        <begin position="103"/>
        <end position="127"/>
    </location>
</feature>
<organism evidence="8 9">
    <name type="scientific">Lactiplantibacillus plajomi</name>
    <dbReference type="NCBI Taxonomy" id="1457217"/>
    <lineage>
        <taxon>Bacteria</taxon>
        <taxon>Bacillati</taxon>
        <taxon>Bacillota</taxon>
        <taxon>Bacilli</taxon>
        <taxon>Lactobacillales</taxon>
        <taxon>Lactobacillaceae</taxon>
        <taxon>Lactiplantibacillus</taxon>
    </lineage>
</organism>
<keyword evidence="3 6" id="KW-0812">Transmembrane</keyword>
<keyword evidence="4 6" id="KW-1133">Transmembrane helix</keyword>
<evidence type="ECO:0000256" key="4">
    <source>
        <dbReference type="ARBA" id="ARBA00022989"/>
    </source>
</evidence>
<evidence type="ECO:0000259" key="7">
    <source>
        <dbReference type="PROSITE" id="PS50850"/>
    </source>
</evidence>
<dbReference type="EMBL" id="JBHLUK010000076">
    <property type="protein sequence ID" value="MFC0424967.1"/>
    <property type="molecule type" value="Genomic_DNA"/>
</dbReference>
<dbReference type="InterPro" id="IPR036259">
    <property type="entry name" value="MFS_trans_sf"/>
</dbReference>
<dbReference type="PANTHER" id="PTHR11360">
    <property type="entry name" value="MONOCARBOXYLATE TRANSPORTER"/>
    <property type="match status" value="1"/>
</dbReference>
<feature type="domain" description="Major facilitator superfamily (MFS) profile" evidence="7">
    <location>
        <begin position="1"/>
        <end position="400"/>
    </location>
</feature>
<dbReference type="Proteomes" id="UP001589855">
    <property type="component" value="Unassembled WGS sequence"/>
</dbReference>
<keyword evidence="9" id="KW-1185">Reference proteome</keyword>
<evidence type="ECO:0000313" key="8">
    <source>
        <dbReference type="EMBL" id="MFC0424967.1"/>
    </source>
</evidence>
<feature type="transmembrane region" description="Helical" evidence="6">
    <location>
        <begin position="341"/>
        <end position="364"/>
    </location>
</feature>
<feature type="transmembrane region" description="Helical" evidence="6">
    <location>
        <begin position="165"/>
        <end position="186"/>
    </location>
</feature>
<dbReference type="SUPFAM" id="SSF103473">
    <property type="entry name" value="MFS general substrate transporter"/>
    <property type="match status" value="1"/>
</dbReference>
<protein>
    <submittedName>
        <fullName evidence="8">OFA family MFS transporter</fullName>
    </submittedName>
</protein>
<feature type="transmembrane region" description="Helical" evidence="6">
    <location>
        <begin position="249"/>
        <end position="272"/>
    </location>
</feature>
<keyword evidence="2" id="KW-0813">Transport</keyword>
<feature type="transmembrane region" description="Helical" evidence="6">
    <location>
        <begin position="308"/>
        <end position="329"/>
    </location>
</feature>
<keyword evidence="5 6" id="KW-0472">Membrane</keyword>
<name>A0ABV6K648_9LACO</name>
<dbReference type="InterPro" id="IPR050327">
    <property type="entry name" value="Proton-linked_MCT"/>
</dbReference>
<dbReference type="Gene3D" id="1.20.1250.20">
    <property type="entry name" value="MFS general substrate transporter like domains"/>
    <property type="match status" value="2"/>
</dbReference>
<gene>
    <name evidence="8" type="ORF">ACFFGS_12600</name>
</gene>
<feature type="transmembrane region" description="Helical" evidence="6">
    <location>
        <begin position="48"/>
        <end position="67"/>
    </location>
</feature>
<comment type="subcellular location">
    <subcellularLocation>
        <location evidence="1">Cell membrane</location>
        <topology evidence="1">Multi-pass membrane protein</topology>
    </subcellularLocation>
</comment>
<feature type="transmembrane region" description="Helical" evidence="6">
    <location>
        <begin position="376"/>
        <end position="395"/>
    </location>
</feature>
<feature type="transmembrane region" description="Helical" evidence="6">
    <location>
        <begin position="139"/>
        <end position="159"/>
    </location>
</feature>